<evidence type="ECO:0000256" key="10">
    <source>
        <dbReference type="RuleBase" id="RU000304"/>
    </source>
</evidence>
<dbReference type="AlphaFoldDB" id="A0AAW0SWX2"/>
<organism evidence="13 14">
    <name type="scientific">Scylla paramamosain</name>
    <name type="common">Mud crab</name>
    <dbReference type="NCBI Taxonomy" id="85552"/>
    <lineage>
        <taxon>Eukaryota</taxon>
        <taxon>Metazoa</taxon>
        <taxon>Ecdysozoa</taxon>
        <taxon>Arthropoda</taxon>
        <taxon>Crustacea</taxon>
        <taxon>Multicrustacea</taxon>
        <taxon>Malacostraca</taxon>
        <taxon>Eumalacostraca</taxon>
        <taxon>Eucarida</taxon>
        <taxon>Decapoda</taxon>
        <taxon>Pleocyemata</taxon>
        <taxon>Brachyura</taxon>
        <taxon>Eubrachyura</taxon>
        <taxon>Portunoidea</taxon>
        <taxon>Portunidae</taxon>
        <taxon>Portuninae</taxon>
        <taxon>Scylla</taxon>
    </lineage>
</organism>
<feature type="binding site" evidence="9">
    <location>
        <position position="116"/>
    </location>
    <ligand>
        <name>ATP</name>
        <dbReference type="ChEBI" id="CHEBI:30616"/>
    </ligand>
</feature>
<evidence type="ECO:0000313" key="14">
    <source>
        <dbReference type="Proteomes" id="UP001487740"/>
    </source>
</evidence>
<dbReference type="GO" id="GO:0000226">
    <property type="term" value="P:microtubule cytoskeleton organization"/>
    <property type="evidence" value="ECO:0007669"/>
    <property type="project" value="TreeGrafter"/>
</dbReference>
<dbReference type="EMBL" id="JARAKH010000043">
    <property type="protein sequence ID" value="KAK8379187.1"/>
    <property type="molecule type" value="Genomic_DNA"/>
</dbReference>
<dbReference type="SMART" id="SM00220">
    <property type="entry name" value="S_TKc"/>
    <property type="match status" value="1"/>
</dbReference>
<gene>
    <name evidence="13" type="ORF">O3P69_019200</name>
</gene>
<dbReference type="InterPro" id="IPR017441">
    <property type="entry name" value="Protein_kinase_ATP_BS"/>
</dbReference>
<evidence type="ECO:0000256" key="2">
    <source>
        <dbReference type="ARBA" id="ARBA00022527"/>
    </source>
</evidence>
<comment type="catalytic activity">
    <reaction evidence="7">
        <text>L-threonyl-[protein] + ATP = O-phospho-L-threonyl-[protein] + ADP + H(+)</text>
        <dbReference type="Rhea" id="RHEA:46608"/>
        <dbReference type="Rhea" id="RHEA-COMP:11060"/>
        <dbReference type="Rhea" id="RHEA-COMP:11605"/>
        <dbReference type="ChEBI" id="CHEBI:15378"/>
        <dbReference type="ChEBI" id="CHEBI:30013"/>
        <dbReference type="ChEBI" id="CHEBI:30616"/>
        <dbReference type="ChEBI" id="CHEBI:61977"/>
        <dbReference type="ChEBI" id="CHEBI:456216"/>
        <dbReference type="EC" id="2.7.11.1"/>
    </reaction>
</comment>
<dbReference type="GO" id="GO:0005524">
    <property type="term" value="F:ATP binding"/>
    <property type="evidence" value="ECO:0007669"/>
    <property type="project" value="UniProtKB-UniRule"/>
</dbReference>
<evidence type="ECO:0000256" key="6">
    <source>
        <dbReference type="ARBA" id="ARBA00022840"/>
    </source>
</evidence>
<dbReference type="InterPro" id="IPR000719">
    <property type="entry name" value="Prot_kinase_dom"/>
</dbReference>
<dbReference type="FunFam" id="3.30.200.20:FF:000003">
    <property type="entry name" value="Non-specific serine/threonine protein kinase"/>
    <property type="match status" value="1"/>
</dbReference>
<accession>A0AAW0SWX2</accession>
<feature type="region of interest" description="Disordered" evidence="11">
    <location>
        <begin position="1"/>
        <end position="59"/>
    </location>
</feature>
<keyword evidence="6 9" id="KW-0067">ATP-binding</keyword>
<dbReference type="GO" id="GO:0050321">
    <property type="term" value="F:tau-protein kinase activity"/>
    <property type="evidence" value="ECO:0007669"/>
    <property type="project" value="TreeGrafter"/>
</dbReference>
<evidence type="ECO:0000259" key="12">
    <source>
        <dbReference type="PROSITE" id="PS50011"/>
    </source>
</evidence>
<dbReference type="PROSITE" id="PS50011">
    <property type="entry name" value="PROTEIN_KINASE_DOM"/>
    <property type="match status" value="1"/>
</dbReference>
<dbReference type="Gene3D" id="1.10.510.10">
    <property type="entry name" value="Transferase(Phosphotransferase) domain 1"/>
    <property type="match status" value="1"/>
</dbReference>
<comment type="similarity">
    <text evidence="10">Belongs to the protein kinase superfamily.</text>
</comment>
<keyword evidence="14" id="KW-1185">Reference proteome</keyword>
<keyword evidence="2 10" id="KW-0723">Serine/threonine-protein kinase</keyword>
<proteinExistence type="inferred from homology"/>
<evidence type="ECO:0000256" key="7">
    <source>
        <dbReference type="ARBA" id="ARBA00047899"/>
    </source>
</evidence>
<dbReference type="PANTHER" id="PTHR24346">
    <property type="entry name" value="MAP/MICROTUBULE AFFINITY-REGULATING KINASE"/>
    <property type="match status" value="1"/>
</dbReference>
<dbReference type="EC" id="2.7.11.1" evidence="1"/>
<name>A0AAW0SWX2_SCYPA</name>
<evidence type="ECO:0000256" key="11">
    <source>
        <dbReference type="SAM" id="MobiDB-lite"/>
    </source>
</evidence>
<dbReference type="FunFam" id="1.10.510.10:FF:000571">
    <property type="entry name" value="Maternal embryonic leucine zipper kinase"/>
    <property type="match status" value="1"/>
</dbReference>
<keyword evidence="5" id="KW-0418">Kinase</keyword>
<evidence type="ECO:0000256" key="1">
    <source>
        <dbReference type="ARBA" id="ARBA00012513"/>
    </source>
</evidence>
<comment type="catalytic activity">
    <reaction evidence="8">
        <text>L-seryl-[protein] + ATP = O-phospho-L-seryl-[protein] + ADP + H(+)</text>
        <dbReference type="Rhea" id="RHEA:17989"/>
        <dbReference type="Rhea" id="RHEA-COMP:9863"/>
        <dbReference type="Rhea" id="RHEA-COMP:11604"/>
        <dbReference type="ChEBI" id="CHEBI:15378"/>
        <dbReference type="ChEBI" id="CHEBI:29999"/>
        <dbReference type="ChEBI" id="CHEBI:30616"/>
        <dbReference type="ChEBI" id="CHEBI:83421"/>
        <dbReference type="ChEBI" id="CHEBI:456216"/>
        <dbReference type="EC" id="2.7.11.1"/>
    </reaction>
</comment>
<dbReference type="PANTHER" id="PTHR24346:SF49">
    <property type="entry name" value="NIM1 SERINE_THREONINE PROTEIN KINASE"/>
    <property type="match status" value="1"/>
</dbReference>
<evidence type="ECO:0000256" key="8">
    <source>
        <dbReference type="ARBA" id="ARBA00048679"/>
    </source>
</evidence>
<dbReference type="InterPro" id="IPR011009">
    <property type="entry name" value="Kinase-like_dom_sf"/>
</dbReference>
<protein>
    <recommendedName>
        <fullName evidence="1">non-specific serine/threonine protein kinase</fullName>
        <ecNumber evidence="1">2.7.11.1</ecNumber>
    </recommendedName>
</protein>
<dbReference type="Proteomes" id="UP001487740">
    <property type="component" value="Unassembled WGS sequence"/>
</dbReference>
<feature type="domain" description="Protein kinase" evidence="12">
    <location>
        <begin position="87"/>
        <end position="339"/>
    </location>
</feature>
<sequence>MLLLSWRAAAAPHGLPSPPTAEVEEDGEAGKGEAGSPPTPPYRQQHLPPSTDEEMDERSPYDRVLYGLHHDPRWLKEVTLGRRVGFYRFRGELGQGNFSTVRLAVHQLTRDKVAIKVIDKSKLDQKTQRMLAREIANMDTLAHPNIIRLFEVVESLSRIHLVLEFAGGGELFNTITTEGRMTEAQAAAVFTQVLSAITYLHGLSIIHRDIKAENVFVSGPGHVKLGDFGFSTRVSDLEQQLSTFCGSPPYAAPELYKDESYLGPAVDTWALGVLLFFILTADMPFKAPTVAGLKRHILTGVYETPSHVSPEAASLISSLLVQDPSERPTTATIADHPFLSDAPCPATASRPLCSRPNLRQYA</sequence>
<reference evidence="13 14" key="1">
    <citation type="submission" date="2023-03" db="EMBL/GenBank/DDBJ databases">
        <title>High-quality genome of Scylla paramamosain provides insights in environmental adaptation.</title>
        <authorList>
            <person name="Zhang L."/>
        </authorList>
    </citation>
    <scope>NUCLEOTIDE SEQUENCE [LARGE SCALE GENOMIC DNA]</scope>
    <source>
        <strain evidence="13">LZ_2023a</strain>
        <tissue evidence="13">Muscle</tissue>
    </source>
</reference>
<dbReference type="InterPro" id="IPR008271">
    <property type="entry name" value="Ser/Thr_kinase_AS"/>
</dbReference>
<evidence type="ECO:0000313" key="13">
    <source>
        <dbReference type="EMBL" id="KAK8379187.1"/>
    </source>
</evidence>
<evidence type="ECO:0000256" key="3">
    <source>
        <dbReference type="ARBA" id="ARBA00022679"/>
    </source>
</evidence>
<dbReference type="PROSITE" id="PS00107">
    <property type="entry name" value="PROTEIN_KINASE_ATP"/>
    <property type="match status" value="1"/>
</dbReference>
<dbReference type="GO" id="GO:0005737">
    <property type="term" value="C:cytoplasm"/>
    <property type="evidence" value="ECO:0007669"/>
    <property type="project" value="TreeGrafter"/>
</dbReference>
<keyword evidence="4 9" id="KW-0547">Nucleotide-binding</keyword>
<dbReference type="PROSITE" id="PS00108">
    <property type="entry name" value="PROTEIN_KINASE_ST"/>
    <property type="match status" value="1"/>
</dbReference>
<dbReference type="GO" id="GO:0035556">
    <property type="term" value="P:intracellular signal transduction"/>
    <property type="evidence" value="ECO:0007669"/>
    <property type="project" value="TreeGrafter"/>
</dbReference>
<dbReference type="SUPFAM" id="SSF56112">
    <property type="entry name" value="Protein kinase-like (PK-like)"/>
    <property type="match status" value="1"/>
</dbReference>
<keyword evidence="3" id="KW-0808">Transferase</keyword>
<comment type="caution">
    <text evidence="13">The sequence shown here is derived from an EMBL/GenBank/DDBJ whole genome shotgun (WGS) entry which is preliminary data.</text>
</comment>
<evidence type="ECO:0000256" key="4">
    <source>
        <dbReference type="ARBA" id="ARBA00022741"/>
    </source>
</evidence>
<evidence type="ECO:0000256" key="5">
    <source>
        <dbReference type="ARBA" id="ARBA00022777"/>
    </source>
</evidence>
<dbReference type="Pfam" id="PF00069">
    <property type="entry name" value="Pkinase"/>
    <property type="match status" value="1"/>
</dbReference>
<evidence type="ECO:0000256" key="9">
    <source>
        <dbReference type="PROSITE-ProRule" id="PRU10141"/>
    </source>
</evidence>